<dbReference type="GO" id="GO:0006914">
    <property type="term" value="P:autophagy"/>
    <property type="evidence" value="ECO:0007669"/>
    <property type="project" value="UniProtKB-KW"/>
</dbReference>
<evidence type="ECO:0000313" key="5">
    <source>
        <dbReference type="Proteomes" id="UP000551758"/>
    </source>
</evidence>
<feature type="compositionally biased region" description="Acidic residues" evidence="3">
    <location>
        <begin position="73"/>
        <end position="85"/>
    </location>
</feature>
<dbReference type="AlphaFoldDB" id="A0A7J7EP19"/>
<sequence>MTMGHRERTETITEEDDGAGGRVDTHHNTGRAGITKAVKEITPESKDSTKLQVCSKLCKEEEEEDERKAANLEENEESGLLETDEATLDPRKIVEACKAKTDVGGEDASLQTRTYDLFMTYDKYYQAPQLWLLAMTRTAAFNRGAHVTHAEVMKKINEIVAKGGCSYVSSNFLEMCTN</sequence>
<dbReference type="Proteomes" id="UP000551758">
    <property type="component" value="Unassembled WGS sequence"/>
</dbReference>
<protein>
    <submittedName>
        <fullName evidence="4">Uncharacterized protein</fullName>
    </submittedName>
</protein>
<feature type="compositionally biased region" description="Basic and acidic residues" evidence="3">
    <location>
        <begin position="37"/>
        <end position="48"/>
    </location>
</feature>
<accession>A0A7J7EP19</accession>
<feature type="compositionally biased region" description="Basic and acidic residues" evidence="3">
    <location>
        <begin position="1"/>
        <end position="11"/>
    </location>
</feature>
<dbReference type="InterPro" id="IPR007135">
    <property type="entry name" value="Atg3/Atg10"/>
</dbReference>
<reference evidence="4 5" key="1">
    <citation type="journal article" date="2020" name="Mol. Biol. Evol.">
        <title>Interspecific Gene Flow and the Evolution of Specialization in Black and White Rhinoceros.</title>
        <authorList>
            <person name="Moodley Y."/>
            <person name="Westbury M.V."/>
            <person name="Russo I.M."/>
            <person name="Gopalakrishnan S."/>
            <person name="Rakotoarivelo A."/>
            <person name="Olsen R.A."/>
            <person name="Prost S."/>
            <person name="Tunstall T."/>
            <person name="Ryder O.A."/>
            <person name="Dalen L."/>
            <person name="Bruford M.W."/>
        </authorList>
    </citation>
    <scope>NUCLEOTIDE SEQUENCE [LARGE SCALE GENOMIC DNA]</scope>
    <source>
        <strain evidence="4">SBR-YM</strain>
        <tissue evidence="4">Skin</tissue>
    </source>
</reference>
<dbReference type="EMBL" id="JACDTQ010002544">
    <property type="protein sequence ID" value="KAF5917545.1"/>
    <property type="molecule type" value="Genomic_DNA"/>
</dbReference>
<evidence type="ECO:0000313" key="4">
    <source>
        <dbReference type="EMBL" id="KAF5917545.1"/>
    </source>
</evidence>
<comment type="caution">
    <text evidence="4">The sequence shown here is derived from an EMBL/GenBank/DDBJ whole genome shotgun (WGS) entry which is preliminary data.</text>
</comment>
<keyword evidence="2" id="KW-0072">Autophagy</keyword>
<dbReference type="Pfam" id="PF03987">
    <property type="entry name" value="Autophagy_act_C"/>
    <property type="match status" value="1"/>
</dbReference>
<evidence type="ECO:0000256" key="3">
    <source>
        <dbReference type="SAM" id="MobiDB-lite"/>
    </source>
</evidence>
<keyword evidence="5" id="KW-1185">Reference proteome</keyword>
<evidence type="ECO:0000256" key="1">
    <source>
        <dbReference type="ARBA" id="ARBA00022786"/>
    </source>
</evidence>
<name>A0A7J7EP19_DICBM</name>
<proteinExistence type="predicted"/>
<gene>
    <name evidence="4" type="ORF">HPG69_017437</name>
</gene>
<organism evidence="4 5">
    <name type="scientific">Diceros bicornis minor</name>
    <name type="common">South-central black rhinoceros</name>
    <dbReference type="NCBI Taxonomy" id="77932"/>
    <lineage>
        <taxon>Eukaryota</taxon>
        <taxon>Metazoa</taxon>
        <taxon>Chordata</taxon>
        <taxon>Craniata</taxon>
        <taxon>Vertebrata</taxon>
        <taxon>Euteleostomi</taxon>
        <taxon>Mammalia</taxon>
        <taxon>Eutheria</taxon>
        <taxon>Laurasiatheria</taxon>
        <taxon>Perissodactyla</taxon>
        <taxon>Rhinocerotidae</taxon>
        <taxon>Diceros</taxon>
    </lineage>
</organism>
<keyword evidence="1" id="KW-0833">Ubl conjugation pathway</keyword>
<feature type="region of interest" description="Disordered" evidence="3">
    <location>
        <begin position="60"/>
        <end position="85"/>
    </location>
</feature>
<feature type="region of interest" description="Disordered" evidence="3">
    <location>
        <begin position="1"/>
        <end position="48"/>
    </location>
</feature>
<dbReference type="GO" id="GO:0019787">
    <property type="term" value="F:ubiquitin-like protein transferase activity"/>
    <property type="evidence" value="ECO:0007669"/>
    <property type="project" value="InterPro"/>
</dbReference>
<evidence type="ECO:0000256" key="2">
    <source>
        <dbReference type="ARBA" id="ARBA00023006"/>
    </source>
</evidence>